<dbReference type="PANTHER" id="PTHR35802">
    <property type="entry name" value="PROTEASE SYNTHASE AND SPORULATION PROTEIN PAI 2"/>
    <property type="match status" value="1"/>
</dbReference>
<dbReference type="Proteomes" id="UP000624159">
    <property type="component" value="Unassembled WGS sequence"/>
</dbReference>
<organism evidence="2 3">
    <name type="scientific">Serratia rubidaea</name>
    <name type="common">Serratia marinorubra</name>
    <dbReference type="NCBI Taxonomy" id="61652"/>
    <lineage>
        <taxon>Bacteria</taxon>
        <taxon>Pseudomonadati</taxon>
        <taxon>Pseudomonadota</taxon>
        <taxon>Gammaproteobacteria</taxon>
        <taxon>Enterobacterales</taxon>
        <taxon>Yersiniaceae</taxon>
        <taxon>Serratia</taxon>
    </lineage>
</organism>
<reference evidence="2 3" key="1">
    <citation type="submission" date="2018-12" db="EMBL/GenBank/DDBJ databases">
        <authorList>
            <consortium name="Pathogen Informatics"/>
        </authorList>
    </citation>
    <scope>NUCLEOTIDE SEQUENCE [LARGE SCALE GENOMIC DNA]</scope>
    <source>
        <strain evidence="2 3">NCTC10036</strain>
    </source>
</reference>
<dbReference type="EMBL" id="JADULK010000002">
    <property type="protein sequence ID" value="MBH1928842.1"/>
    <property type="molecule type" value="Genomic_DNA"/>
</dbReference>
<dbReference type="PANTHER" id="PTHR35802:SF1">
    <property type="entry name" value="PROTEASE SYNTHASE AND SPORULATION PROTEIN PAI 2"/>
    <property type="match status" value="1"/>
</dbReference>
<evidence type="ECO:0000313" key="1">
    <source>
        <dbReference type="EMBL" id="MBH1928842.1"/>
    </source>
</evidence>
<evidence type="ECO:0000313" key="4">
    <source>
        <dbReference type="Proteomes" id="UP000624159"/>
    </source>
</evidence>
<sequence>MIASCPFHYAGYRSLDEALIARVIDIFPLALVTRHGATGVIASHLPLFRSADKTLFGHADRHNPLLGDGESFEAHVVFMGPASYIPPEAYVNPQLPTWNYVAVHMTAQVAPIVDDEENFAILQQTSERLGRRTDSSFMAERADPRVVRNLPGICGLRLTPSHVEGRFKLSQDKPPEDRAAALAWLLRQPDPEAAALLQTLLDR</sequence>
<proteinExistence type="predicted"/>
<reference evidence="1 4" key="2">
    <citation type="submission" date="2020-11" db="EMBL/GenBank/DDBJ databases">
        <title>Enhanced detection system for hospital associated transmission using whole genome sequencing surveillance.</title>
        <authorList>
            <person name="Harrison L.H."/>
            <person name="Van Tyne D."/>
            <person name="Marsh J.W."/>
            <person name="Griffith M.P."/>
            <person name="Snyder D.J."/>
            <person name="Cooper V.S."/>
            <person name="Mustapha M."/>
        </authorList>
    </citation>
    <scope>NUCLEOTIDE SEQUENCE [LARGE SCALE GENOMIC DNA]</scope>
    <source>
        <strain evidence="1 4">SER00230</strain>
    </source>
</reference>
<dbReference type="SUPFAM" id="SSF50475">
    <property type="entry name" value="FMN-binding split barrel"/>
    <property type="match status" value="1"/>
</dbReference>
<dbReference type="Pfam" id="PF04299">
    <property type="entry name" value="FMN_bind_2"/>
    <property type="match status" value="1"/>
</dbReference>
<dbReference type="EMBL" id="LR134493">
    <property type="protein sequence ID" value="VEI68993.1"/>
    <property type="molecule type" value="Genomic_DNA"/>
</dbReference>
<dbReference type="Proteomes" id="UP000281904">
    <property type="component" value="Chromosome"/>
</dbReference>
<evidence type="ECO:0000313" key="3">
    <source>
        <dbReference type="Proteomes" id="UP000281904"/>
    </source>
</evidence>
<name>A0A448SMQ1_SERRU</name>
<dbReference type="InterPro" id="IPR007396">
    <property type="entry name" value="TR_PAI2-type"/>
</dbReference>
<protein>
    <submittedName>
        <fullName evidence="1">FMN-binding negative transcriptional regulator</fullName>
    </submittedName>
    <submittedName>
        <fullName evidence="2">Protease synthase and sporulation protein PAI 2</fullName>
    </submittedName>
</protein>
<evidence type="ECO:0000313" key="2">
    <source>
        <dbReference type="EMBL" id="VEI68993.1"/>
    </source>
</evidence>
<accession>A0A448SMQ1</accession>
<dbReference type="GO" id="GO:0008233">
    <property type="term" value="F:peptidase activity"/>
    <property type="evidence" value="ECO:0007669"/>
    <property type="project" value="UniProtKB-KW"/>
</dbReference>
<keyword evidence="4" id="KW-1185">Reference proteome</keyword>
<dbReference type="InterPro" id="IPR012349">
    <property type="entry name" value="Split_barrel_FMN-bd"/>
</dbReference>
<dbReference type="RefSeq" id="WP_126532108.1">
    <property type="nucleotide sequence ID" value="NZ_JADULK010000002.1"/>
</dbReference>
<gene>
    <name evidence="2" type="primary">paiB</name>
    <name evidence="1" type="ORF">I5U13_04060</name>
    <name evidence="2" type="ORF">NCTC10036_03497</name>
</gene>
<dbReference type="Gene3D" id="2.30.110.10">
    <property type="entry name" value="Electron Transport, Fmn-binding Protein, Chain A"/>
    <property type="match status" value="1"/>
</dbReference>
<dbReference type="AlphaFoldDB" id="A0A448SMQ1"/>
<dbReference type="GO" id="GO:0006508">
    <property type="term" value="P:proteolysis"/>
    <property type="evidence" value="ECO:0007669"/>
    <property type="project" value="UniProtKB-KW"/>
</dbReference>
<keyword evidence="2" id="KW-0378">Hydrolase</keyword>
<keyword evidence="2" id="KW-0645">Protease</keyword>